<keyword evidence="1" id="KW-0732">Signal</keyword>
<gene>
    <name evidence="2" type="ORF">DY000_02010616</name>
</gene>
<accession>A0ABQ7BZI3</accession>
<feature type="chain" id="PRO_5045788408" evidence="1">
    <location>
        <begin position="25"/>
        <end position="144"/>
    </location>
</feature>
<proteinExistence type="predicted"/>
<keyword evidence="3" id="KW-1185">Reference proteome</keyword>
<reference evidence="2 3" key="1">
    <citation type="journal article" date="2020" name="BMC Genomics">
        <title>Intraspecific diversification of the crop wild relative Brassica cretica Lam. using demographic model selection.</title>
        <authorList>
            <person name="Kioukis A."/>
            <person name="Michalopoulou V.A."/>
            <person name="Briers L."/>
            <person name="Pirintsos S."/>
            <person name="Studholme D.J."/>
            <person name="Pavlidis P."/>
            <person name="Sarris P.F."/>
        </authorList>
    </citation>
    <scope>NUCLEOTIDE SEQUENCE [LARGE SCALE GENOMIC DNA]</scope>
    <source>
        <strain evidence="3">cv. PFS-1207/04</strain>
    </source>
</reference>
<evidence type="ECO:0000313" key="3">
    <source>
        <dbReference type="Proteomes" id="UP000266723"/>
    </source>
</evidence>
<evidence type="ECO:0000313" key="2">
    <source>
        <dbReference type="EMBL" id="KAF3545030.1"/>
    </source>
</evidence>
<feature type="signal peptide" evidence="1">
    <location>
        <begin position="1"/>
        <end position="24"/>
    </location>
</feature>
<protein>
    <submittedName>
        <fullName evidence="2">Uncharacterized protein</fullName>
    </submittedName>
</protein>
<evidence type="ECO:0000256" key="1">
    <source>
        <dbReference type="SAM" id="SignalP"/>
    </source>
</evidence>
<sequence length="144" mass="16512">MSSAATLLKMKIFWLILKSMMSLSSFKLSPVEKEYVLAQEKTEKQHDIILRDPTTFETFFLIIMASTSTILAALKYGRCSSTVEVEVRLLRFWEARNIKRGGHLMGVDMLLLDSKAMLIPATINVNRLPTYRGHLKVDTRYKIV</sequence>
<dbReference type="EMBL" id="QGKV02000832">
    <property type="protein sequence ID" value="KAF3545030.1"/>
    <property type="molecule type" value="Genomic_DNA"/>
</dbReference>
<name>A0ABQ7BZI3_BRACR</name>
<comment type="caution">
    <text evidence="2">The sequence shown here is derived from an EMBL/GenBank/DDBJ whole genome shotgun (WGS) entry which is preliminary data.</text>
</comment>
<organism evidence="2 3">
    <name type="scientific">Brassica cretica</name>
    <name type="common">Mustard</name>
    <dbReference type="NCBI Taxonomy" id="69181"/>
    <lineage>
        <taxon>Eukaryota</taxon>
        <taxon>Viridiplantae</taxon>
        <taxon>Streptophyta</taxon>
        <taxon>Embryophyta</taxon>
        <taxon>Tracheophyta</taxon>
        <taxon>Spermatophyta</taxon>
        <taxon>Magnoliopsida</taxon>
        <taxon>eudicotyledons</taxon>
        <taxon>Gunneridae</taxon>
        <taxon>Pentapetalae</taxon>
        <taxon>rosids</taxon>
        <taxon>malvids</taxon>
        <taxon>Brassicales</taxon>
        <taxon>Brassicaceae</taxon>
        <taxon>Brassiceae</taxon>
        <taxon>Brassica</taxon>
    </lineage>
</organism>
<dbReference type="Proteomes" id="UP000266723">
    <property type="component" value="Unassembled WGS sequence"/>
</dbReference>